<organism evidence="1 2">
    <name type="scientific">Corynebacterium riegelii</name>
    <dbReference type="NCBI Taxonomy" id="156976"/>
    <lineage>
        <taxon>Bacteria</taxon>
        <taxon>Bacillati</taxon>
        <taxon>Actinomycetota</taxon>
        <taxon>Actinomycetes</taxon>
        <taxon>Mycobacteriales</taxon>
        <taxon>Corynebacteriaceae</taxon>
        <taxon>Corynebacterium</taxon>
    </lineage>
</organism>
<name>A0A0K1RAP7_9CORY</name>
<proteinExistence type="predicted"/>
<dbReference type="KEGG" id="crie:AK829_04160"/>
<accession>A0A0K1RAP7</accession>
<dbReference type="Proteomes" id="UP000060016">
    <property type="component" value="Chromosome"/>
</dbReference>
<protein>
    <recommendedName>
        <fullName evidence="3">DUF4230 domain-containing protein</fullName>
    </recommendedName>
</protein>
<dbReference type="AlphaFoldDB" id="A0A0K1RAP7"/>
<gene>
    <name evidence="1" type="ORF">AK829_04160</name>
</gene>
<dbReference type="EMBL" id="CP012342">
    <property type="protein sequence ID" value="AKV58502.1"/>
    <property type="molecule type" value="Genomic_DNA"/>
</dbReference>
<keyword evidence="2" id="KW-1185">Reference proteome</keyword>
<dbReference type="PATRIC" id="fig|156976.3.peg.823"/>
<evidence type="ECO:0000313" key="2">
    <source>
        <dbReference type="Proteomes" id="UP000060016"/>
    </source>
</evidence>
<dbReference type="RefSeq" id="WP_052204534.1">
    <property type="nucleotide sequence ID" value="NZ_BAAAGW010000031.1"/>
</dbReference>
<evidence type="ECO:0000313" key="1">
    <source>
        <dbReference type="EMBL" id="AKV58502.1"/>
    </source>
</evidence>
<evidence type="ECO:0008006" key="3">
    <source>
        <dbReference type="Google" id="ProtNLM"/>
    </source>
</evidence>
<reference evidence="1 2" key="1">
    <citation type="submission" date="2015-08" db="EMBL/GenBank/DDBJ databases">
        <authorList>
            <person name="Babu N.S."/>
            <person name="Beckwith C.J."/>
            <person name="Beseler K.G."/>
            <person name="Brison A."/>
            <person name="Carone J.V."/>
            <person name="Caskin T.P."/>
            <person name="Diamond M."/>
            <person name="Durham M.E."/>
            <person name="Foxe J.M."/>
            <person name="Go M."/>
            <person name="Henderson B.A."/>
            <person name="Jones I.B."/>
            <person name="McGettigan J.A."/>
            <person name="Micheletti S.J."/>
            <person name="Nasrallah M.E."/>
            <person name="Ortiz D."/>
            <person name="Piller C.R."/>
            <person name="Privatt S.R."/>
            <person name="Schneider S.L."/>
            <person name="Sharp S."/>
            <person name="Smith T.C."/>
            <person name="Stanton J.D."/>
            <person name="Ullery H.E."/>
            <person name="Wilson R.J."/>
            <person name="Serrano M.G."/>
            <person name="Buck G."/>
            <person name="Lee V."/>
            <person name="Wang Y."/>
            <person name="Carvalho R."/>
            <person name="Voegtly L."/>
            <person name="Shi R."/>
            <person name="Duckworth R."/>
            <person name="Johnson A."/>
            <person name="Loviza R."/>
            <person name="Walstead R."/>
            <person name="Shah Z."/>
            <person name="Kiflezghi M."/>
            <person name="Wade K."/>
            <person name="Ball S.L."/>
            <person name="Bradley K.W."/>
            <person name="Asai D.J."/>
            <person name="Bowman C.A."/>
            <person name="Russell D.A."/>
            <person name="Pope W.H."/>
            <person name="Jacobs-Sera D."/>
            <person name="Hendrix R.W."/>
            <person name="Hatfull G.F."/>
        </authorList>
    </citation>
    <scope>NUCLEOTIDE SEQUENCE [LARGE SCALE GENOMIC DNA]</scope>
    <source>
        <strain evidence="1 2">PUDD_83A45</strain>
    </source>
</reference>
<sequence>MTKKLLSVVSALVLVVALLGGGFLLGSSNFLGSPVQTVTETDSSEVIHAVERREEIVLVSTATQGLHTTENAAKLFKWGIPGSQKVNILQYQFTAKLGIDGKDVHIEEVAPDHFKLTIPPFKFLGFSDPEFKTVHEHGKVLSFVTADIDVAEGINEVLNEEKREEHIQMNLELLKDQAENFYGGIIHAVDPDATVEFEFQ</sequence>